<dbReference type="SMART" id="SM00327">
    <property type="entry name" value="VWA"/>
    <property type="match status" value="1"/>
</dbReference>
<name>A0A5C4XP81_9HYPH</name>
<proteinExistence type="predicted"/>
<sequence length="491" mass="53819">MMADFHFLRPWWLLVLVLPPLIVWMASRSDDLRSRWKCMIAPHLLENLLVEPDARRHAFPSWLAAAVLAIATLGVAGPTWKREPPPFVSDTASLVIAVDLSQSMDNRDVSPSRIERAKLKIRDVLSSRAGGRTGVIAYAGTAHLVVPLTDDVELIASYTDALATRIMPTQGQDTKAALKLANDLLRADGTPGTVLLLTDGIESDAAEALDRGVVILGIGTAGGGLDIEALRHVAGQADAPVATITNDDADVRWIVRQVRTNFAAAAAGGDRWHDAGWYLVFPLTLLFALSFRRGWVVKVACFLLATQLFSPEPVKAAGFLDMWLTADQQGRLAFDRGDYATASTLFRDRMWKGIALYRAGNFKAASESFGAVEAPEARFDQGNALLRLGDFENAVAAYRVATSQRTDWPEAQANLAIAERLLKMQQDDEDQPQEPNEKPDEVKIDDKGKKGKAGKVEVADQTTELWMKNIVVSPTDLMARKFAIEEQGDHR</sequence>
<dbReference type="InterPro" id="IPR036465">
    <property type="entry name" value="vWFA_dom_sf"/>
</dbReference>
<accession>A0A5C4XP81</accession>
<dbReference type="InterPro" id="IPR011990">
    <property type="entry name" value="TPR-like_helical_dom_sf"/>
</dbReference>
<dbReference type="Pfam" id="PF13519">
    <property type="entry name" value="VWA_2"/>
    <property type="match status" value="1"/>
</dbReference>
<protein>
    <submittedName>
        <fullName evidence="3">VWA domain-containing protein</fullName>
    </submittedName>
</protein>
<gene>
    <name evidence="3" type="ORF">FHP24_00190</name>
</gene>
<reference evidence="3 4" key="1">
    <citation type="submission" date="2019-06" db="EMBL/GenBank/DDBJ databases">
        <title>The draft genome of Rhizobium smilacinae PTYR-5.</title>
        <authorList>
            <person name="Liu L."/>
            <person name="Li L."/>
            <person name="Zhang X."/>
        </authorList>
    </citation>
    <scope>NUCLEOTIDE SEQUENCE [LARGE SCALE GENOMIC DNA]</scope>
    <source>
        <strain evidence="3 4">PTYR-5</strain>
    </source>
</reference>
<evidence type="ECO:0000256" key="1">
    <source>
        <dbReference type="SAM" id="MobiDB-lite"/>
    </source>
</evidence>
<dbReference type="EMBL" id="VDMN01000001">
    <property type="protein sequence ID" value="TNM64771.1"/>
    <property type="molecule type" value="Genomic_DNA"/>
</dbReference>
<organism evidence="3 4">
    <name type="scientific">Aliirhizobium smilacinae</name>
    <dbReference type="NCBI Taxonomy" id="1395944"/>
    <lineage>
        <taxon>Bacteria</taxon>
        <taxon>Pseudomonadati</taxon>
        <taxon>Pseudomonadota</taxon>
        <taxon>Alphaproteobacteria</taxon>
        <taxon>Hyphomicrobiales</taxon>
        <taxon>Rhizobiaceae</taxon>
        <taxon>Aliirhizobium</taxon>
    </lineage>
</organism>
<evidence type="ECO:0000259" key="2">
    <source>
        <dbReference type="PROSITE" id="PS50234"/>
    </source>
</evidence>
<dbReference type="OrthoDB" id="9807628at2"/>
<evidence type="ECO:0000313" key="4">
    <source>
        <dbReference type="Proteomes" id="UP000311605"/>
    </source>
</evidence>
<feature type="compositionally biased region" description="Basic and acidic residues" evidence="1">
    <location>
        <begin position="435"/>
        <end position="457"/>
    </location>
</feature>
<dbReference type="PROSITE" id="PS50234">
    <property type="entry name" value="VWFA"/>
    <property type="match status" value="1"/>
</dbReference>
<dbReference type="PANTHER" id="PTHR22550:SF14">
    <property type="entry name" value="VWFA DOMAIN-CONTAINING PROTEIN"/>
    <property type="match status" value="1"/>
</dbReference>
<evidence type="ECO:0000313" key="3">
    <source>
        <dbReference type="EMBL" id="TNM64771.1"/>
    </source>
</evidence>
<dbReference type="Proteomes" id="UP000311605">
    <property type="component" value="Unassembled WGS sequence"/>
</dbReference>
<dbReference type="SUPFAM" id="SSF48452">
    <property type="entry name" value="TPR-like"/>
    <property type="match status" value="1"/>
</dbReference>
<dbReference type="Gene3D" id="1.25.40.10">
    <property type="entry name" value="Tetratricopeptide repeat domain"/>
    <property type="match status" value="1"/>
</dbReference>
<dbReference type="RefSeq" id="WP_139671203.1">
    <property type="nucleotide sequence ID" value="NZ_VDMN01000001.1"/>
</dbReference>
<dbReference type="AlphaFoldDB" id="A0A5C4XP81"/>
<keyword evidence="4" id="KW-1185">Reference proteome</keyword>
<dbReference type="InterPro" id="IPR050768">
    <property type="entry name" value="UPF0353/GerABKA_families"/>
</dbReference>
<dbReference type="InterPro" id="IPR002035">
    <property type="entry name" value="VWF_A"/>
</dbReference>
<dbReference type="SUPFAM" id="SSF53300">
    <property type="entry name" value="vWA-like"/>
    <property type="match status" value="1"/>
</dbReference>
<feature type="domain" description="VWFA" evidence="2">
    <location>
        <begin position="93"/>
        <end position="262"/>
    </location>
</feature>
<dbReference type="Gene3D" id="3.40.50.410">
    <property type="entry name" value="von Willebrand factor, type A domain"/>
    <property type="match status" value="1"/>
</dbReference>
<feature type="region of interest" description="Disordered" evidence="1">
    <location>
        <begin position="426"/>
        <end position="457"/>
    </location>
</feature>
<comment type="caution">
    <text evidence="3">The sequence shown here is derived from an EMBL/GenBank/DDBJ whole genome shotgun (WGS) entry which is preliminary data.</text>
</comment>
<dbReference type="PANTHER" id="PTHR22550">
    <property type="entry name" value="SPORE GERMINATION PROTEIN"/>
    <property type="match status" value="1"/>
</dbReference>